<dbReference type="PANTHER" id="PTHR43617">
    <property type="entry name" value="L-AMINO ACID N-ACETYLTRANSFERASE"/>
    <property type="match status" value="1"/>
</dbReference>
<evidence type="ECO:0000313" key="2">
    <source>
        <dbReference type="EMBL" id="GBF43078.1"/>
    </source>
</evidence>
<keyword evidence="2" id="KW-0808">Transferase</keyword>
<sequence length="207" mass="23189">MPSQETPNPVTIRNAKPEDNNHIVPLIHSSGPLAWNFVFQEGNLTAFDFLNSAYPKRGNTISYTNHFVAEKEGQVVGSILQYTQPSFLALTSGTALQIILLYKWKAPKVMARGLKTETVIQPPKSKCLYLGHIAVLESHRNQGIAKQLIEFMIHKNPGYKTIALDVSAENPSAIGLYQKLGFVIQETRHPKGWEGKIPSHHYMEKEV</sequence>
<dbReference type="RefSeq" id="WP_108960072.1">
    <property type="nucleotide sequence ID" value="NZ_BFAZ01000009.1"/>
</dbReference>
<organism evidence="2 3">
    <name type="scientific">Leptospira ellinghausenii</name>
    <dbReference type="NCBI Taxonomy" id="1917822"/>
    <lineage>
        <taxon>Bacteria</taxon>
        <taxon>Pseudomonadati</taxon>
        <taxon>Spirochaetota</taxon>
        <taxon>Spirochaetia</taxon>
        <taxon>Leptospirales</taxon>
        <taxon>Leptospiraceae</taxon>
        <taxon>Leptospira</taxon>
    </lineage>
</organism>
<keyword evidence="3" id="KW-1185">Reference proteome</keyword>
<dbReference type="InterPro" id="IPR000182">
    <property type="entry name" value="GNAT_dom"/>
</dbReference>
<evidence type="ECO:0000313" key="3">
    <source>
        <dbReference type="Proteomes" id="UP000245206"/>
    </source>
</evidence>
<dbReference type="Proteomes" id="UP000245206">
    <property type="component" value="Unassembled WGS sequence"/>
</dbReference>
<dbReference type="Gene3D" id="3.40.630.30">
    <property type="match status" value="1"/>
</dbReference>
<dbReference type="SUPFAM" id="SSF55729">
    <property type="entry name" value="Acyl-CoA N-acyltransferases (Nat)"/>
    <property type="match status" value="1"/>
</dbReference>
<dbReference type="InterPro" id="IPR050276">
    <property type="entry name" value="MshD_Acetyltransferase"/>
</dbReference>
<reference evidence="3" key="1">
    <citation type="journal article" date="2019" name="Microbiol. Immunol.">
        <title>Molecular and phenotypic characterization of Leptospira johnsonii sp. nov., Leptospira ellinghausenii sp. nov. and Leptospira ryugenii sp. nov. isolated from soil and water in Japan.</title>
        <authorList>
            <person name="Masuzawa T."/>
            <person name="Saito M."/>
            <person name="Nakao R."/>
            <person name="Nikaido Y."/>
            <person name="Matsumoto M."/>
            <person name="Ogawa M."/>
            <person name="Yokoyama M."/>
            <person name="Hidaka Y."/>
            <person name="Tomita J."/>
            <person name="Sakakibara K."/>
            <person name="Suzuki K."/>
            <person name="Yasuda S."/>
            <person name="Sato H."/>
            <person name="Yamaguchi M."/>
            <person name="Yoshida S.I."/>
            <person name="Koizumi N."/>
            <person name="Kawamura Y."/>
        </authorList>
    </citation>
    <scope>NUCLEOTIDE SEQUENCE [LARGE SCALE GENOMIC DNA]</scope>
    <source>
        <strain evidence="3">E18</strain>
    </source>
</reference>
<dbReference type="CDD" id="cd04301">
    <property type="entry name" value="NAT_SF"/>
    <property type="match status" value="1"/>
</dbReference>
<dbReference type="GO" id="GO:0016747">
    <property type="term" value="F:acyltransferase activity, transferring groups other than amino-acyl groups"/>
    <property type="evidence" value="ECO:0007669"/>
    <property type="project" value="InterPro"/>
</dbReference>
<protein>
    <submittedName>
        <fullName evidence="2">Acetyltransferase</fullName>
    </submittedName>
</protein>
<dbReference type="InterPro" id="IPR016181">
    <property type="entry name" value="Acyl_CoA_acyltransferase"/>
</dbReference>
<name>A0A2P2DEN7_9LEPT</name>
<accession>A0A2P2DEN7</accession>
<dbReference type="OrthoDB" id="336415at2"/>
<feature type="domain" description="N-acetyltransferase" evidence="1">
    <location>
        <begin position="10"/>
        <end position="207"/>
    </location>
</feature>
<dbReference type="EMBL" id="BFAZ01000009">
    <property type="protein sequence ID" value="GBF43078.1"/>
    <property type="molecule type" value="Genomic_DNA"/>
</dbReference>
<dbReference type="AlphaFoldDB" id="A0A2P2DEN7"/>
<dbReference type="Pfam" id="PF00583">
    <property type="entry name" value="Acetyltransf_1"/>
    <property type="match status" value="1"/>
</dbReference>
<comment type="caution">
    <text evidence="2">The sequence shown here is derived from an EMBL/GenBank/DDBJ whole genome shotgun (WGS) entry which is preliminary data.</text>
</comment>
<proteinExistence type="predicted"/>
<dbReference type="PROSITE" id="PS51186">
    <property type="entry name" value="GNAT"/>
    <property type="match status" value="1"/>
</dbReference>
<gene>
    <name evidence="2" type="ORF">LPTSP2_23740</name>
</gene>
<evidence type="ECO:0000259" key="1">
    <source>
        <dbReference type="PROSITE" id="PS51186"/>
    </source>
</evidence>